<dbReference type="EMBL" id="FPAI01000007">
    <property type="protein sequence ID" value="SFS72089.1"/>
    <property type="molecule type" value="Genomic_DNA"/>
</dbReference>
<dbReference type="EMBL" id="BJWJ01000020">
    <property type="protein sequence ID" value="GEM04917.1"/>
    <property type="molecule type" value="Genomic_DNA"/>
</dbReference>
<dbReference type="InterPro" id="IPR036498">
    <property type="entry name" value="Nfu/NifU_N_sf"/>
</dbReference>
<dbReference type="SUPFAM" id="SSF110836">
    <property type="entry name" value="Hypothetical protein SAV1430"/>
    <property type="match status" value="1"/>
</dbReference>
<dbReference type="AlphaFoldDB" id="A0A1I6S542"/>
<dbReference type="RefSeq" id="WP_089853595.1">
    <property type="nucleotide sequence ID" value="NZ_BJWJ01000020.1"/>
</dbReference>
<dbReference type="SMART" id="SM00932">
    <property type="entry name" value="Nfu_N"/>
    <property type="match status" value="1"/>
</dbReference>
<reference evidence="3 4" key="1">
    <citation type="submission" date="2016-10" db="EMBL/GenBank/DDBJ databases">
        <authorList>
            <person name="de Groot N.N."/>
        </authorList>
    </citation>
    <scope>NUCLEOTIDE SEQUENCE [LARGE SCALE GENOMIC DNA]</scope>
    <source>
        <strain evidence="3 4">DSM 17074</strain>
    </source>
</reference>
<dbReference type="Proteomes" id="UP000199139">
    <property type="component" value="Unassembled WGS sequence"/>
</dbReference>
<evidence type="ECO:0000313" key="5">
    <source>
        <dbReference type="Proteomes" id="UP000321773"/>
    </source>
</evidence>
<keyword evidence="5" id="KW-1185">Reference proteome</keyword>
<dbReference type="Pfam" id="PF08712">
    <property type="entry name" value="Nfu_N"/>
    <property type="match status" value="1"/>
</dbReference>
<evidence type="ECO:0000313" key="2">
    <source>
        <dbReference type="EMBL" id="GEM04917.1"/>
    </source>
</evidence>
<accession>A0A1I6S542</accession>
<dbReference type="Proteomes" id="UP000321773">
    <property type="component" value="Unassembled WGS sequence"/>
</dbReference>
<evidence type="ECO:0000259" key="1">
    <source>
        <dbReference type="SMART" id="SM00932"/>
    </source>
</evidence>
<evidence type="ECO:0000313" key="3">
    <source>
        <dbReference type="EMBL" id="SFS72089.1"/>
    </source>
</evidence>
<gene>
    <name evidence="2" type="ORF">HMI01_19050</name>
    <name evidence="3" type="ORF">SAMN05421668_107140</name>
</gene>
<dbReference type="Gene3D" id="3.30.1370.70">
    <property type="entry name" value="Scaffold protein Nfu/NifU, N-terminal domain"/>
    <property type="match status" value="1"/>
</dbReference>
<name>A0A1I6S542_9BACI</name>
<proteinExistence type="predicted"/>
<dbReference type="OrthoDB" id="2968418at2"/>
<sequence length="93" mass="10341">MSILIEKTPNPLAMKFTSPNQIFDGTDSYPVHKGEVSDYQILNDLLTLDGVNHVFGYQTFITIIKEPNVHWDQLIPSVTAVMTAFGLAGEETD</sequence>
<feature type="domain" description="Scaffold protein Nfu/NifU N-terminal" evidence="1">
    <location>
        <begin position="3"/>
        <end position="89"/>
    </location>
</feature>
<evidence type="ECO:0000313" key="4">
    <source>
        <dbReference type="Proteomes" id="UP000199139"/>
    </source>
</evidence>
<dbReference type="InterPro" id="IPR014824">
    <property type="entry name" value="Nfu/NifU_N"/>
</dbReference>
<protein>
    <submittedName>
        <fullName evidence="3">Scaffold protein Nfu/NifU N terminal</fullName>
    </submittedName>
</protein>
<organism evidence="3 4">
    <name type="scientific">Halolactibacillus miurensis</name>
    <dbReference type="NCBI Taxonomy" id="306541"/>
    <lineage>
        <taxon>Bacteria</taxon>
        <taxon>Bacillati</taxon>
        <taxon>Bacillota</taxon>
        <taxon>Bacilli</taxon>
        <taxon>Bacillales</taxon>
        <taxon>Bacillaceae</taxon>
        <taxon>Halolactibacillus</taxon>
    </lineage>
</organism>
<dbReference type="STRING" id="306541.SAMN05421668_107140"/>
<reference evidence="2 5" key="2">
    <citation type="submission" date="2019-07" db="EMBL/GenBank/DDBJ databases">
        <title>Whole genome shotgun sequence of Halolactibacillus miurensis NBRC 100873.</title>
        <authorList>
            <person name="Hosoyama A."/>
            <person name="Uohara A."/>
            <person name="Ohji S."/>
            <person name="Ichikawa N."/>
        </authorList>
    </citation>
    <scope>NUCLEOTIDE SEQUENCE [LARGE SCALE GENOMIC DNA]</scope>
    <source>
        <strain evidence="2 5">NBRC 100873</strain>
    </source>
</reference>